<evidence type="ECO:0000313" key="3">
    <source>
        <dbReference type="Proteomes" id="UP000248714"/>
    </source>
</evidence>
<proteinExistence type="predicted"/>
<organism evidence="2 3">
    <name type="scientific">Lentzea atacamensis</name>
    <dbReference type="NCBI Taxonomy" id="531938"/>
    <lineage>
        <taxon>Bacteria</taxon>
        <taxon>Bacillati</taxon>
        <taxon>Actinomycetota</taxon>
        <taxon>Actinomycetes</taxon>
        <taxon>Pseudonocardiales</taxon>
        <taxon>Pseudonocardiaceae</taxon>
        <taxon>Lentzea</taxon>
    </lineage>
</organism>
<gene>
    <name evidence="2" type="ORF">C8D87_11169</name>
</gene>
<keyword evidence="3" id="KW-1185">Reference proteome</keyword>
<accession>A0ABX9DYK0</accession>
<name>A0ABX9DYK0_9PSEU</name>
<protein>
    <submittedName>
        <fullName evidence="2">Uncharacterized protein</fullName>
    </submittedName>
</protein>
<comment type="caution">
    <text evidence="2">The sequence shown here is derived from an EMBL/GenBank/DDBJ whole genome shotgun (WGS) entry which is preliminary data.</text>
</comment>
<dbReference type="Proteomes" id="UP000248714">
    <property type="component" value="Unassembled WGS sequence"/>
</dbReference>
<keyword evidence="1" id="KW-0812">Transmembrane</keyword>
<dbReference type="RefSeq" id="WP_112230652.1">
    <property type="nucleotide sequence ID" value="NZ_QLTT01000011.1"/>
</dbReference>
<evidence type="ECO:0000256" key="1">
    <source>
        <dbReference type="SAM" id="Phobius"/>
    </source>
</evidence>
<reference evidence="2 3" key="1">
    <citation type="submission" date="2018-06" db="EMBL/GenBank/DDBJ databases">
        <title>Genomic Encyclopedia of Type Strains, Phase IV (KMG-IV): sequencing the most valuable type-strain genomes for metagenomic binning, comparative biology and taxonomic classification.</title>
        <authorList>
            <person name="Goeker M."/>
        </authorList>
    </citation>
    <scope>NUCLEOTIDE SEQUENCE [LARGE SCALE GENOMIC DNA]</scope>
    <source>
        <strain evidence="2 3">DSM 45479</strain>
    </source>
</reference>
<keyword evidence="1" id="KW-1133">Transmembrane helix</keyword>
<feature type="transmembrane region" description="Helical" evidence="1">
    <location>
        <begin position="28"/>
        <end position="47"/>
    </location>
</feature>
<dbReference type="EMBL" id="QLTT01000011">
    <property type="protein sequence ID" value="RAS60651.1"/>
    <property type="molecule type" value="Genomic_DNA"/>
</dbReference>
<evidence type="ECO:0000313" key="2">
    <source>
        <dbReference type="EMBL" id="RAS60651.1"/>
    </source>
</evidence>
<sequence length="66" mass="7118">MLTGGAVLVFAIIAGVFLLDDWTAFLSWGSLSLVLTIVVFVSQWHYIRRGPSPGCPRACVMAPPLV</sequence>
<keyword evidence="1" id="KW-0472">Membrane</keyword>